<evidence type="ECO:0000256" key="1">
    <source>
        <dbReference type="SAM" id="MobiDB-lite"/>
    </source>
</evidence>
<evidence type="ECO:0000313" key="4">
    <source>
        <dbReference type="Proteomes" id="UP000887116"/>
    </source>
</evidence>
<dbReference type="SUPFAM" id="SSF48350">
    <property type="entry name" value="GTPase activation domain, GAP"/>
    <property type="match status" value="1"/>
</dbReference>
<feature type="domain" description="Rho-GAP" evidence="2">
    <location>
        <begin position="1"/>
        <end position="62"/>
    </location>
</feature>
<dbReference type="OrthoDB" id="6431524at2759"/>
<gene>
    <name evidence="3" type="ORF">TNCT_285391</name>
</gene>
<dbReference type="GO" id="GO:0007165">
    <property type="term" value="P:signal transduction"/>
    <property type="evidence" value="ECO:0007669"/>
    <property type="project" value="InterPro"/>
</dbReference>
<feature type="region of interest" description="Disordered" evidence="1">
    <location>
        <begin position="216"/>
        <end position="251"/>
    </location>
</feature>
<proteinExistence type="predicted"/>
<dbReference type="InterPro" id="IPR008936">
    <property type="entry name" value="Rho_GTPase_activation_prot"/>
</dbReference>
<evidence type="ECO:0000313" key="3">
    <source>
        <dbReference type="EMBL" id="GFR11082.1"/>
    </source>
</evidence>
<dbReference type="PROSITE" id="PS50238">
    <property type="entry name" value="RHOGAP"/>
    <property type="match status" value="1"/>
</dbReference>
<reference evidence="3" key="1">
    <citation type="submission" date="2020-07" db="EMBL/GenBank/DDBJ databases">
        <title>Multicomponent nature underlies the extraordinary mechanical properties of spider dragline silk.</title>
        <authorList>
            <person name="Kono N."/>
            <person name="Nakamura H."/>
            <person name="Mori M."/>
            <person name="Yoshida Y."/>
            <person name="Ohtoshi R."/>
            <person name="Malay A.D."/>
            <person name="Moran D.A.P."/>
            <person name="Tomita M."/>
            <person name="Numata K."/>
            <person name="Arakawa K."/>
        </authorList>
    </citation>
    <scope>NUCLEOTIDE SEQUENCE</scope>
</reference>
<organism evidence="3 4">
    <name type="scientific">Trichonephila clavata</name>
    <name type="common">Joro spider</name>
    <name type="synonym">Nephila clavata</name>
    <dbReference type="NCBI Taxonomy" id="2740835"/>
    <lineage>
        <taxon>Eukaryota</taxon>
        <taxon>Metazoa</taxon>
        <taxon>Ecdysozoa</taxon>
        <taxon>Arthropoda</taxon>
        <taxon>Chelicerata</taxon>
        <taxon>Arachnida</taxon>
        <taxon>Araneae</taxon>
        <taxon>Araneomorphae</taxon>
        <taxon>Entelegynae</taxon>
        <taxon>Araneoidea</taxon>
        <taxon>Nephilidae</taxon>
        <taxon>Trichonephila</taxon>
    </lineage>
</organism>
<dbReference type="Pfam" id="PF00620">
    <property type="entry name" value="RhoGAP"/>
    <property type="match status" value="1"/>
</dbReference>
<name>A0A8X6LJX9_TRICU</name>
<dbReference type="AlphaFoldDB" id="A0A8X6LJX9"/>
<dbReference type="Gene3D" id="1.10.555.10">
    <property type="entry name" value="Rho GTPase activation protein"/>
    <property type="match status" value="1"/>
</dbReference>
<dbReference type="Proteomes" id="UP000887116">
    <property type="component" value="Unassembled WGS sequence"/>
</dbReference>
<dbReference type="EMBL" id="BMAO01026625">
    <property type="protein sequence ID" value="GFR11082.1"/>
    <property type="molecule type" value="Genomic_DNA"/>
</dbReference>
<dbReference type="InterPro" id="IPR000198">
    <property type="entry name" value="RhoGAP_dom"/>
</dbReference>
<comment type="caution">
    <text evidence="3">The sequence shown here is derived from an EMBL/GenBank/DDBJ whole genome shotgun (WGS) entry which is preliminary data.</text>
</comment>
<dbReference type="PANTHER" id="PTHR23175:SF23">
    <property type="entry name" value="PDZ DOMAIN-CONTAINING PROTEIN"/>
    <property type="match status" value="1"/>
</dbReference>
<keyword evidence="4" id="KW-1185">Reference proteome</keyword>
<evidence type="ECO:0000259" key="2">
    <source>
        <dbReference type="PROSITE" id="PS50238"/>
    </source>
</evidence>
<feature type="compositionally biased region" description="Low complexity" evidence="1">
    <location>
        <begin position="232"/>
        <end position="251"/>
    </location>
</feature>
<feature type="compositionally biased region" description="Low complexity" evidence="1">
    <location>
        <begin position="164"/>
        <end position="177"/>
    </location>
</feature>
<sequence length="365" mass="40308">MYHLKKVVEHSATNKMEARNLAIVFGPTLVRTTDNNMVAMVTDMPQQCYLIETMIAYAEWLFEDCGDILPMEINAQDKRKTHPPSNIQSNALLSNINKLDEESLPHEMFTSFCTHTMQPLAVDTENLSDLSFGSCSSLISGSSKSKQRSVSKELTPQNDSLVAEGQSSESSHETSGSLPHPEEELVGHRTGGFIGLLADDPSYLSCLLSRGVQSTELSPPTEFTTDPFRNKSGIPSSSSSSAVKEITSSSIMKSPKCDVPILSESQQQNNRFTVKDKFSNQHGSESLRTKFDKSDIPTSVSQPILSSVLCDKTTGSVHKDYSLNSATSKPNVFQILLTQNPLSLKMNLELVLLRRIVLKKHFKLF</sequence>
<dbReference type="PANTHER" id="PTHR23175">
    <property type="entry name" value="PDZ DOMAIN-CONTAINING PROTEIN"/>
    <property type="match status" value="1"/>
</dbReference>
<accession>A0A8X6LJX9</accession>
<protein>
    <recommendedName>
        <fullName evidence="2">Rho-GAP domain-containing protein</fullName>
    </recommendedName>
</protein>
<feature type="region of interest" description="Disordered" evidence="1">
    <location>
        <begin position="139"/>
        <end position="186"/>
    </location>
</feature>